<name>A0A5Q0GYB0_SACSY</name>
<feature type="signal peptide" evidence="1">
    <location>
        <begin position="1"/>
        <end position="39"/>
    </location>
</feature>
<organism evidence="2 3">
    <name type="scientific">Saccharothrix syringae</name>
    <name type="common">Nocardiopsis syringae</name>
    <dbReference type="NCBI Taxonomy" id="103733"/>
    <lineage>
        <taxon>Bacteria</taxon>
        <taxon>Bacillati</taxon>
        <taxon>Actinomycetota</taxon>
        <taxon>Actinomycetes</taxon>
        <taxon>Pseudonocardiales</taxon>
        <taxon>Pseudonocardiaceae</taxon>
        <taxon>Saccharothrix</taxon>
    </lineage>
</organism>
<sequence>MFPQRNLHHGVHRIARRGGVVVAAAGALLAALLALPAQAGAEVVDGLCTAGGSTQEFSPGLTLEERNITVHQEGRLLGCASTERPAIKSGTFTFNGHGRASCVQGSLAGDFIFTWYDSPVPGEGHVVGTSKVELELAVVLRPVGQNVAVATGKVNAGNTYVGDDMTYTEALVSPEAAKCLTSQGVQSQQGVSAGLVFVGL</sequence>
<evidence type="ECO:0000256" key="1">
    <source>
        <dbReference type="SAM" id="SignalP"/>
    </source>
</evidence>
<evidence type="ECO:0000313" key="3">
    <source>
        <dbReference type="Proteomes" id="UP000325787"/>
    </source>
</evidence>
<keyword evidence="3" id="KW-1185">Reference proteome</keyword>
<feature type="chain" id="PRO_5024997045" description="Secreted protein" evidence="1">
    <location>
        <begin position="40"/>
        <end position="200"/>
    </location>
</feature>
<dbReference type="Proteomes" id="UP000325787">
    <property type="component" value="Chromosome"/>
</dbReference>
<dbReference type="AlphaFoldDB" id="A0A5Q0GYB0"/>
<gene>
    <name evidence="2" type="ORF">EKG83_18070</name>
</gene>
<dbReference type="KEGG" id="ssyi:EKG83_18070"/>
<dbReference type="RefSeq" id="WP_033434100.1">
    <property type="nucleotide sequence ID" value="NZ_CP034550.1"/>
</dbReference>
<evidence type="ECO:0000313" key="2">
    <source>
        <dbReference type="EMBL" id="QFZ19097.1"/>
    </source>
</evidence>
<keyword evidence="1" id="KW-0732">Signal</keyword>
<dbReference type="EMBL" id="CP034550">
    <property type="protein sequence ID" value="QFZ19097.1"/>
    <property type="molecule type" value="Genomic_DNA"/>
</dbReference>
<protein>
    <recommendedName>
        <fullName evidence="4">Secreted protein</fullName>
    </recommendedName>
</protein>
<accession>A0A5Q0GYB0</accession>
<proteinExistence type="predicted"/>
<evidence type="ECO:0008006" key="4">
    <source>
        <dbReference type="Google" id="ProtNLM"/>
    </source>
</evidence>
<reference evidence="3" key="1">
    <citation type="journal article" date="2021" name="Curr. Microbiol.">
        <title>Complete genome of nocamycin-producing strain Saccharothrix syringae NRRL B-16468 reveals the biosynthetic potential for secondary metabolites.</title>
        <authorList>
            <person name="Mo X."/>
            <person name="Yang S."/>
        </authorList>
    </citation>
    <scope>NUCLEOTIDE SEQUENCE [LARGE SCALE GENOMIC DNA]</scope>
    <source>
        <strain evidence="3">ATCC 51364 / DSM 43886 / JCM 6844 / KCTC 9398 / NBRC 14523 / NRRL B-16468 / INA 2240</strain>
    </source>
</reference>